<feature type="domain" description="YjiS-like" evidence="1">
    <location>
        <begin position="38"/>
        <end position="61"/>
    </location>
</feature>
<sequence length="83" mass="9357">MSDTLTATRNGRLTRGPVEFLGRAACFWFGETRARAGRARTMKILHDLSDEQLRDIGLDRSLVHAGPEMRVDARLMTTLLSLR</sequence>
<dbReference type="EMBL" id="JBHMAA010000055">
    <property type="protein sequence ID" value="MFB9953237.1"/>
    <property type="molecule type" value="Genomic_DNA"/>
</dbReference>
<dbReference type="Proteomes" id="UP001589692">
    <property type="component" value="Unassembled WGS sequence"/>
</dbReference>
<reference evidence="2 3" key="1">
    <citation type="submission" date="2024-09" db="EMBL/GenBank/DDBJ databases">
        <authorList>
            <person name="Sun Q."/>
            <person name="Mori K."/>
        </authorList>
    </citation>
    <scope>NUCLEOTIDE SEQUENCE [LARGE SCALE GENOMIC DNA]</scope>
    <source>
        <strain evidence="2 3">TBRC 4938</strain>
    </source>
</reference>
<organism evidence="2 3">
    <name type="scientific">Rhizobium puerariae</name>
    <dbReference type="NCBI Taxonomy" id="1585791"/>
    <lineage>
        <taxon>Bacteria</taxon>
        <taxon>Pseudomonadati</taxon>
        <taxon>Pseudomonadota</taxon>
        <taxon>Alphaproteobacteria</taxon>
        <taxon>Hyphomicrobiales</taxon>
        <taxon>Rhizobiaceae</taxon>
        <taxon>Rhizobium/Agrobacterium group</taxon>
        <taxon>Rhizobium</taxon>
    </lineage>
</organism>
<name>A0ABV6ARJ1_9HYPH</name>
<proteinExistence type="predicted"/>
<protein>
    <submittedName>
        <fullName evidence="2">DUF1127 domain-containing protein</fullName>
    </submittedName>
</protein>
<accession>A0ABV6ARJ1</accession>
<evidence type="ECO:0000313" key="2">
    <source>
        <dbReference type="EMBL" id="MFB9953237.1"/>
    </source>
</evidence>
<dbReference type="Pfam" id="PF06568">
    <property type="entry name" value="YjiS-like"/>
    <property type="match status" value="1"/>
</dbReference>
<comment type="caution">
    <text evidence="2">The sequence shown here is derived from an EMBL/GenBank/DDBJ whole genome shotgun (WGS) entry which is preliminary data.</text>
</comment>
<keyword evidence="3" id="KW-1185">Reference proteome</keyword>
<dbReference type="InterPro" id="IPR009506">
    <property type="entry name" value="YjiS-like"/>
</dbReference>
<gene>
    <name evidence="2" type="ORF">ACFFP0_30745</name>
</gene>
<evidence type="ECO:0000313" key="3">
    <source>
        <dbReference type="Proteomes" id="UP001589692"/>
    </source>
</evidence>
<dbReference type="RefSeq" id="WP_377266041.1">
    <property type="nucleotide sequence ID" value="NZ_JBHMAA010000055.1"/>
</dbReference>
<evidence type="ECO:0000259" key="1">
    <source>
        <dbReference type="Pfam" id="PF06568"/>
    </source>
</evidence>